<evidence type="ECO:0000313" key="2">
    <source>
        <dbReference type="EMBL" id="SDR85760.1"/>
    </source>
</evidence>
<name>A0A1H1MGH3_9FLAO</name>
<keyword evidence="3" id="KW-1185">Reference proteome</keyword>
<feature type="domain" description="Glycosyltransferase 2-like" evidence="1">
    <location>
        <begin position="32"/>
        <end position="221"/>
    </location>
</feature>
<reference evidence="2 3" key="1">
    <citation type="submission" date="2016-10" db="EMBL/GenBank/DDBJ databases">
        <authorList>
            <person name="Varghese N."/>
            <person name="Submissions S."/>
        </authorList>
    </citation>
    <scope>NUCLEOTIDE SEQUENCE [LARGE SCALE GENOMIC DNA]</scope>
    <source>
        <strain evidence="2 3">Mar_2010_102</strain>
    </source>
</reference>
<protein>
    <submittedName>
        <fullName evidence="2">Glycosyl transferase family 2</fullName>
    </submittedName>
</protein>
<dbReference type="Pfam" id="PF00535">
    <property type="entry name" value="Glycos_transf_2"/>
    <property type="match status" value="1"/>
</dbReference>
<evidence type="ECO:0000313" key="3">
    <source>
        <dbReference type="Proteomes" id="UP000198858"/>
    </source>
</evidence>
<dbReference type="InterPro" id="IPR001173">
    <property type="entry name" value="Glyco_trans_2-like"/>
</dbReference>
<accession>A0A1H1MGH3</accession>
<dbReference type="EMBL" id="LT629745">
    <property type="protein sequence ID" value="SDR85760.1"/>
    <property type="molecule type" value="Genomic_DNA"/>
</dbReference>
<organism evidence="2 3">
    <name type="scientific">Christiangramia echinicola</name>
    <dbReference type="NCBI Taxonomy" id="279359"/>
    <lineage>
        <taxon>Bacteria</taxon>
        <taxon>Pseudomonadati</taxon>
        <taxon>Bacteroidota</taxon>
        <taxon>Flavobacteriia</taxon>
        <taxon>Flavobacteriales</taxon>
        <taxon>Flavobacteriaceae</taxon>
        <taxon>Christiangramia</taxon>
    </lineage>
</organism>
<dbReference type="STRING" id="1250231.SAMN04488552_1292"/>
<dbReference type="PANTHER" id="PTHR43685">
    <property type="entry name" value="GLYCOSYLTRANSFERASE"/>
    <property type="match status" value="1"/>
</dbReference>
<dbReference type="AlphaFoldDB" id="A0A1H1MGH3"/>
<keyword evidence="2" id="KW-0808">Transferase</keyword>
<dbReference type="Proteomes" id="UP000198858">
    <property type="component" value="Chromosome I"/>
</dbReference>
<dbReference type="SUPFAM" id="SSF53448">
    <property type="entry name" value="Nucleotide-diphospho-sugar transferases"/>
    <property type="match status" value="1"/>
</dbReference>
<proteinExistence type="predicted"/>
<dbReference type="InterPro" id="IPR050834">
    <property type="entry name" value="Glycosyltransf_2"/>
</dbReference>
<dbReference type="PANTHER" id="PTHR43685:SF14">
    <property type="entry name" value="GLYCOSYLTRANSFERASE 2-LIKE DOMAIN-CONTAINING PROTEIN"/>
    <property type="match status" value="1"/>
</dbReference>
<dbReference type="RefSeq" id="WP_157717375.1">
    <property type="nucleotide sequence ID" value="NZ_LT629745.1"/>
</dbReference>
<sequence length="386" mass="43839">MIKNPPIGEFSGELKPYGKQLPVENRRLKVAITIPAKNEADTIWSTLHSLASQVSKNGFIDPEEYEIMVLCNHCSDNTLERCLLFQELHPDFPLYIFETQDPVINCVGAARRLIMDLASKRLKGNGFIVMTDADTIADKYWLDAYLNIMPSPTDLVCGIIEPDLKDLNKEAKHQLFQTRKYLDLVTRLESDLFPQDHDPWPRHSHNSGPNMAIRNSVYIKLGGMPPIACLEDIALYQKVISNGYKVKHCSAPIVTTSCRSSSRVPGGFGTQIKNWSNSLQESVEGLEKLTERFKAYSEIRSYYEKPSNGLLNSFCKRLHFQPSAMRSLLRNHSRSSSLIIYLEQVLKYHTPWNIAHPNISLDKAIEQVSNHFSNFSQTISSYSSSR</sequence>
<dbReference type="CDD" id="cd00761">
    <property type="entry name" value="Glyco_tranf_GTA_type"/>
    <property type="match status" value="1"/>
</dbReference>
<dbReference type="GO" id="GO:0016740">
    <property type="term" value="F:transferase activity"/>
    <property type="evidence" value="ECO:0007669"/>
    <property type="project" value="UniProtKB-KW"/>
</dbReference>
<dbReference type="Gene3D" id="3.90.550.10">
    <property type="entry name" value="Spore Coat Polysaccharide Biosynthesis Protein SpsA, Chain A"/>
    <property type="match status" value="1"/>
</dbReference>
<evidence type="ECO:0000259" key="1">
    <source>
        <dbReference type="Pfam" id="PF00535"/>
    </source>
</evidence>
<dbReference type="InterPro" id="IPR029044">
    <property type="entry name" value="Nucleotide-diphossugar_trans"/>
</dbReference>
<gene>
    <name evidence="2" type="ORF">SAMN04488552_1292</name>
</gene>